<keyword evidence="2" id="KW-1185">Reference proteome</keyword>
<proteinExistence type="predicted"/>
<protein>
    <submittedName>
        <fullName evidence="1">Uncharacterized protein</fullName>
    </submittedName>
</protein>
<dbReference type="Proteomes" id="UP000324974">
    <property type="component" value="Chromosome"/>
</dbReference>
<gene>
    <name evidence="1" type="ORF">PX52LOC_01791</name>
</gene>
<dbReference type="RefSeq" id="WP_149109748.1">
    <property type="nucleotide sequence ID" value="NZ_CP042425.1"/>
</dbReference>
<evidence type="ECO:0000313" key="1">
    <source>
        <dbReference type="EMBL" id="QEL14890.1"/>
    </source>
</evidence>
<reference evidence="2" key="1">
    <citation type="submission" date="2019-08" db="EMBL/GenBank/DDBJ databases">
        <title>Limnoglobus roseus gen. nov., sp. nov., a novel freshwater planctomycete with a giant genome from the family Gemmataceae.</title>
        <authorList>
            <person name="Kulichevskaya I.S."/>
            <person name="Naumoff D.G."/>
            <person name="Miroshnikov K."/>
            <person name="Ivanova A."/>
            <person name="Philippov D.A."/>
            <person name="Hakobyan A."/>
            <person name="Rijpstra I.C."/>
            <person name="Sinninghe Damste J.S."/>
            <person name="Liesack W."/>
            <person name="Dedysh S.N."/>
        </authorList>
    </citation>
    <scope>NUCLEOTIDE SEQUENCE [LARGE SCALE GENOMIC DNA]</scope>
    <source>
        <strain evidence="2">PX52</strain>
    </source>
</reference>
<dbReference type="KEGG" id="lrs:PX52LOC_01791"/>
<sequence length="124" mass="12720">MRAILMVLILANVSAAGEPMERLRARAALALAFAPPTYAEQHAKALKAGKPLVVFVGQPAKALAGCVCVACETFPDMAGEGVVVGLPTGTTLRRIDLAGKPSEANIRGAIGTTPASLMATLPVR</sequence>
<name>A0A5C1A815_9BACT</name>
<evidence type="ECO:0000313" key="2">
    <source>
        <dbReference type="Proteomes" id="UP000324974"/>
    </source>
</evidence>
<dbReference type="EMBL" id="CP042425">
    <property type="protein sequence ID" value="QEL14890.1"/>
    <property type="molecule type" value="Genomic_DNA"/>
</dbReference>
<dbReference type="AlphaFoldDB" id="A0A5C1A815"/>
<accession>A0A5C1A815</accession>
<organism evidence="1 2">
    <name type="scientific">Limnoglobus roseus</name>
    <dbReference type="NCBI Taxonomy" id="2598579"/>
    <lineage>
        <taxon>Bacteria</taxon>
        <taxon>Pseudomonadati</taxon>
        <taxon>Planctomycetota</taxon>
        <taxon>Planctomycetia</taxon>
        <taxon>Gemmatales</taxon>
        <taxon>Gemmataceae</taxon>
        <taxon>Limnoglobus</taxon>
    </lineage>
</organism>